<keyword evidence="3" id="KW-0963">Cytoplasm</keyword>
<dbReference type="GO" id="GO:0000917">
    <property type="term" value="P:division septum assembly"/>
    <property type="evidence" value="ECO:0007669"/>
    <property type="project" value="UniProtKB-KW"/>
</dbReference>
<keyword evidence="11" id="KW-1185">Reference proteome</keyword>
<evidence type="ECO:0000256" key="4">
    <source>
        <dbReference type="ARBA" id="ARBA00022618"/>
    </source>
</evidence>
<sequence>MDNTSPISSVSVEIYDQTYHLRGVDPAHIDQLARIVDGKMRAVSAHGATVDSLRVAVLAALNIADELTELRARHRELLDSLDNTETTNRRRASSLSNMLDEALSEDLHRIAV</sequence>
<dbReference type="SUPFAM" id="SSF102829">
    <property type="entry name" value="Cell division protein ZapA-like"/>
    <property type="match status" value="1"/>
</dbReference>
<comment type="function">
    <text evidence="7">Activator of cell division through the inhibition of FtsZ GTPase activity, therefore promoting FtsZ assembly into bundles of protofilaments necessary for the formation of the division Z ring. It is recruited early at mid-cell but it is not essential for cell division.</text>
</comment>
<comment type="subunit">
    <text evidence="8">Homodimer. Interacts with FtsZ.</text>
</comment>
<dbReference type="InterPro" id="IPR007838">
    <property type="entry name" value="Cell_div_ZapA-like"/>
</dbReference>
<evidence type="ECO:0000256" key="8">
    <source>
        <dbReference type="ARBA" id="ARBA00026068"/>
    </source>
</evidence>
<gene>
    <name evidence="10" type="ordered locus">Terro_0665</name>
</gene>
<comment type="subcellular location">
    <subcellularLocation>
        <location evidence="1">Cytoplasm</location>
    </subcellularLocation>
</comment>
<evidence type="ECO:0000256" key="1">
    <source>
        <dbReference type="ARBA" id="ARBA00004496"/>
    </source>
</evidence>
<proteinExistence type="predicted"/>
<name>I3ZCN4_TERRK</name>
<dbReference type="GO" id="GO:0030428">
    <property type="term" value="C:cell septum"/>
    <property type="evidence" value="ECO:0007669"/>
    <property type="project" value="TreeGrafter"/>
</dbReference>
<organism evidence="10 11">
    <name type="scientific">Terriglobus roseus (strain DSM 18391 / NRRL B-41598 / KBS 63)</name>
    <dbReference type="NCBI Taxonomy" id="926566"/>
    <lineage>
        <taxon>Bacteria</taxon>
        <taxon>Pseudomonadati</taxon>
        <taxon>Acidobacteriota</taxon>
        <taxon>Terriglobia</taxon>
        <taxon>Terriglobales</taxon>
        <taxon>Acidobacteriaceae</taxon>
        <taxon>Terriglobus</taxon>
    </lineage>
</organism>
<dbReference type="Gene3D" id="6.10.250.790">
    <property type="match status" value="1"/>
</dbReference>
<keyword evidence="4" id="KW-0132">Cell division</keyword>
<dbReference type="Proteomes" id="UP000006056">
    <property type="component" value="Chromosome"/>
</dbReference>
<evidence type="ECO:0000313" key="11">
    <source>
        <dbReference type="Proteomes" id="UP000006056"/>
    </source>
</evidence>
<dbReference type="PANTHER" id="PTHR34981:SF1">
    <property type="entry name" value="CELL DIVISION PROTEIN ZAPA"/>
    <property type="match status" value="1"/>
</dbReference>
<dbReference type="GO" id="GO:0043093">
    <property type="term" value="P:FtsZ-dependent cytokinesis"/>
    <property type="evidence" value="ECO:0007669"/>
    <property type="project" value="TreeGrafter"/>
</dbReference>
<evidence type="ECO:0000256" key="9">
    <source>
        <dbReference type="ARBA" id="ARBA00033158"/>
    </source>
</evidence>
<dbReference type="OrthoDB" id="9808604at2"/>
<dbReference type="PANTHER" id="PTHR34981">
    <property type="entry name" value="CELL DIVISION PROTEIN ZAPA"/>
    <property type="match status" value="1"/>
</dbReference>
<dbReference type="HOGENOM" id="CLU_116623_4_2_0"/>
<evidence type="ECO:0000256" key="3">
    <source>
        <dbReference type="ARBA" id="ARBA00022490"/>
    </source>
</evidence>
<dbReference type="GO" id="GO:0000921">
    <property type="term" value="P:septin ring assembly"/>
    <property type="evidence" value="ECO:0007669"/>
    <property type="project" value="TreeGrafter"/>
</dbReference>
<dbReference type="Pfam" id="PF05164">
    <property type="entry name" value="ZapA"/>
    <property type="match status" value="1"/>
</dbReference>
<evidence type="ECO:0000313" key="10">
    <source>
        <dbReference type="EMBL" id="AFL87002.1"/>
    </source>
</evidence>
<evidence type="ECO:0000256" key="7">
    <source>
        <dbReference type="ARBA" id="ARBA00024910"/>
    </source>
</evidence>
<evidence type="ECO:0000256" key="6">
    <source>
        <dbReference type="ARBA" id="ARBA00023306"/>
    </source>
</evidence>
<dbReference type="STRING" id="926566.Terro_0665"/>
<dbReference type="KEGG" id="trs:Terro_0665"/>
<keyword evidence="5" id="KW-0717">Septation</keyword>
<accession>I3ZCN4</accession>
<dbReference type="RefSeq" id="WP_014784571.1">
    <property type="nucleotide sequence ID" value="NC_018014.1"/>
</dbReference>
<dbReference type="eggNOG" id="COG3027">
    <property type="taxonomic scope" value="Bacteria"/>
</dbReference>
<dbReference type="GO" id="GO:0005829">
    <property type="term" value="C:cytosol"/>
    <property type="evidence" value="ECO:0007669"/>
    <property type="project" value="TreeGrafter"/>
</dbReference>
<protein>
    <recommendedName>
        <fullName evidence="2">Cell division protein ZapA</fullName>
    </recommendedName>
    <alternativeName>
        <fullName evidence="9">Z ring-associated protein ZapA</fullName>
    </alternativeName>
</protein>
<dbReference type="InterPro" id="IPR053712">
    <property type="entry name" value="Bac_CellDiv_Activator"/>
</dbReference>
<dbReference type="AlphaFoldDB" id="I3ZCN4"/>
<dbReference type="EMBL" id="CP003379">
    <property type="protein sequence ID" value="AFL87002.1"/>
    <property type="molecule type" value="Genomic_DNA"/>
</dbReference>
<dbReference type="GO" id="GO:0032153">
    <property type="term" value="C:cell division site"/>
    <property type="evidence" value="ECO:0007669"/>
    <property type="project" value="TreeGrafter"/>
</dbReference>
<evidence type="ECO:0000256" key="5">
    <source>
        <dbReference type="ARBA" id="ARBA00023210"/>
    </source>
</evidence>
<evidence type="ECO:0000256" key="2">
    <source>
        <dbReference type="ARBA" id="ARBA00015195"/>
    </source>
</evidence>
<reference evidence="10 11" key="1">
    <citation type="submission" date="2012-06" db="EMBL/GenBank/DDBJ databases">
        <title>Complete genome of Terriglobus roseus DSM 18391.</title>
        <authorList>
            <consortium name="US DOE Joint Genome Institute (JGI-PGF)"/>
            <person name="Lucas S."/>
            <person name="Copeland A."/>
            <person name="Lapidus A."/>
            <person name="Glavina del Rio T."/>
            <person name="Dalin E."/>
            <person name="Tice H."/>
            <person name="Bruce D."/>
            <person name="Goodwin L."/>
            <person name="Pitluck S."/>
            <person name="Peters L."/>
            <person name="Mikhailova N."/>
            <person name="Munk A.C.C."/>
            <person name="Kyrpides N."/>
            <person name="Mavromatis K."/>
            <person name="Ivanova N."/>
            <person name="Brettin T."/>
            <person name="Detter J.C."/>
            <person name="Han C."/>
            <person name="Larimer F."/>
            <person name="Land M."/>
            <person name="Hauser L."/>
            <person name="Markowitz V."/>
            <person name="Cheng J.-F."/>
            <person name="Hugenholtz P."/>
            <person name="Woyke T."/>
            <person name="Wu D."/>
            <person name="Brambilla E."/>
            <person name="Klenk H.-P."/>
            <person name="Eisen J.A."/>
        </authorList>
    </citation>
    <scope>NUCLEOTIDE SEQUENCE [LARGE SCALE GENOMIC DNA]</scope>
    <source>
        <strain evidence="11">DSM 18391 / NRRL B-41598 / KBS 63</strain>
    </source>
</reference>
<keyword evidence="6" id="KW-0131">Cell cycle</keyword>
<dbReference type="InterPro" id="IPR036192">
    <property type="entry name" value="Cell_div_ZapA-like_sf"/>
</dbReference>